<evidence type="ECO:0000256" key="1">
    <source>
        <dbReference type="SAM" id="MobiDB-lite"/>
    </source>
</evidence>
<feature type="region of interest" description="Disordered" evidence="1">
    <location>
        <begin position="78"/>
        <end position="121"/>
    </location>
</feature>
<proteinExistence type="predicted"/>
<gene>
    <name evidence="3" type="ORF">CYCCA115_LOCUS839</name>
</gene>
<evidence type="ECO:0000313" key="4">
    <source>
        <dbReference type="Proteomes" id="UP001295423"/>
    </source>
</evidence>
<feature type="transmembrane region" description="Helical" evidence="2">
    <location>
        <begin position="50"/>
        <end position="69"/>
    </location>
</feature>
<feature type="region of interest" description="Disordered" evidence="1">
    <location>
        <begin position="1"/>
        <end position="24"/>
    </location>
</feature>
<accession>A0AAD2CDI2</accession>
<dbReference type="Proteomes" id="UP001295423">
    <property type="component" value="Unassembled WGS sequence"/>
</dbReference>
<protein>
    <submittedName>
        <fullName evidence="3">Uncharacterized protein</fullName>
    </submittedName>
</protein>
<dbReference type="AlphaFoldDB" id="A0AAD2CDI2"/>
<sequence>MSTYLNTGPPRSKSSPRLAKADSLDEKYTKRRKQEFVAEYRQQQLQQRQLLTFGGVITFLFLFVLVFYWELPSSTDIPGRTPADISRNIKRRRNHLRDGSGDSADRRNPLGASMDDDSDDDDIAVVAAKPIDNENLNKRMAQTIEDLKRFQQEKDLLHQQQLQQHEKNNPNVHNSNQG</sequence>
<feature type="compositionally biased region" description="Polar residues" evidence="1">
    <location>
        <begin position="169"/>
        <end position="178"/>
    </location>
</feature>
<dbReference type="EMBL" id="CAKOGP040000002">
    <property type="protein sequence ID" value="CAJ1919186.1"/>
    <property type="molecule type" value="Genomic_DNA"/>
</dbReference>
<evidence type="ECO:0000256" key="2">
    <source>
        <dbReference type="SAM" id="Phobius"/>
    </source>
</evidence>
<feature type="compositionally biased region" description="Basic and acidic residues" evidence="1">
    <location>
        <begin position="96"/>
        <end position="108"/>
    </location>
</feature>
<evidence type="ECO:0000313" key="3">
    <source>
        <dbReference type="EMBL" id="CAJ1919186.1"/>
    </source>
</evidence>
<keyword evidence="2" id="KW-0812">Transmembrane</keyword>
<feature type="region of interest" description="Disordered" evidence="1">
    <location>
        <begin position="151"/>
        <end position="178"/>
    </location>
</feature>
<reference evidence="3" key="1">
    <citation type="submission" date="2023-08" db="EMBL/GenBank/DDBJ databases">
        <authorList>
            <person name="Audoor S."/>
            <person name="Bilcke G."/>
        </authorList>
    </citation>
    <scope>NUCLEOTIDE SEQUENCE</scope>
</reference>
<keyword evidence="4" id="KW-1185">Reference proteome</keyword>
<comment type="caution">
    <text evidence="3">The sequence shown here is derived from an EMBL/GenBank/DDBJ whole genome shotgun (WGS) entry which is preliminary data.</text>
</comment>
<keyword evidence="2" id="KW-1133">Transmembrane helix</keyword>
<organism evidence="3 4">
    <name type="scientific">Cylindrotheca closterium</name>
    <dbReference type="NCBI Taxonomy" id="2856"/>
    <lineage>
        <taxon>Eukaryota</taxon>
        <taxon>Sar</taxon>
        <taxon>Stramenopiles</taxon>
        <taxon>Ochrophyta</taxon>
        <taxon>Bacillariophyta</taxon>
        <taxon>Bacillariophyceae</taxon>
        <taxon>Bacillariophycidae</taxon>
        <taxon>Bacillariales</taxon>
        <taxon>Bacillariaceae</taxon>
        <taxon>Cylindrotheca</taxon>
    </lineage>
</organism>
<name>A0AAD2CDI2_9STRA</name>
<keyword evidence="2" id="KW-0472">Membrane</keyword>